<protein>
    <submittedName>
        <fullName evidence="4">ABC transporter substrate-binding protein</fullName>
    </submittedName>
</protein>
<name>A0ABU8HH14_9BACI</name>
<dbReference type="SUPFAM" id="SSF53850">
    <property type="entry name" value="Periplasmic binding protein-like II"/>
    <property type="match status" value="1"/>
</dbReference>
<dbReference type="PANTHER" id="PTHR30290:SF72">
    <property type="entry name" value="HTH-TYPE TRANSCRIPTIONAL REGULATOR SGRR"/>
    <property type="match status" value="1"/>
</dbReference>
<dbReference type="InterPro" id="IPR000914">
    <property type="entry name" value="SBP_5_dom"/>
</dbReference>
<evidence type="ECO:0000313" key="5">
    <source>
        <dbReference type="Proteomes" id="UP001312865"/>
    </source>
</evidence>
<accession>A0ABU8HH14</accession>
<evidence type="ECO:0000259" key="2">
    <source>
        <dbReference type="Pfam" id="PF00496"/>
    </source>
</evidence>
<dbReference type="Gene3D" id="3.40.190.10">
    <property type="entry name" value="Periplasmic binding protein-like II"/>
    <property type="match status" value="1"/>
</dbReference>
<dbReference type="RefSeq" id="WP_336587907.1">
    <property type="nucleotide sequence ID" value="NZ_JBBAXC010000013.1"/>
</dbReference>
<sequence>MDRQLLTLWKAVPSGNVKKEELAEALRLSTKQTSRYIQKWTKEEWLTFSSGRGRGKVSTLQWLKNVEEMYEEQLLNSMDKWSVEEMYEEQLLNSMDKWSIEMISKYLLWDWSKDSKLRLMEKFRSKFGYTNNLNVQDKLLIPKVYPFLSMHPLVAADANSVSLIANIYNRLVAVNHNGEVLPELVHSWEETSTRLRLYLKKDVIFHDGSILVAEDVVHCLQKLQNHSHFQDLWKPVTSIVTKAPLVVDLEFPNGCSYCLQMLSMLNASIYKEMKGTIIGTGPFYIEENSETRTSLVAFKEYFQERPLLDSVEFVIVPQDFGRLYRAANLEGEKSTFSVESNSGFGVIMMNAFRQSAINRKEVRDYLHYIIAKNRHTIVDVNPLMNPNDQGCLTGVSEQYDIEKVNRPYFSEPLILKIMNYTEKATMWLKEILEKEGVPVQLKWVPFEDTLYNEKVKQEVDLFVHGEVFEMNQHFSFYFFLKNGYSPLPDIIKTDEGLLKDMAEYERTPFEKWPALNKKVEKSLLEASLMIPLYHKKRKIPFSEELKNVTIKHFGYVDFSKLWVKPNIE</sequence>
<evidence type="ECO:0000313" key="4">
    <source>
        <dbReference type="EMBL" id="MEI5908457.1"/>
    </source>
</evidence>
<organism evidence="4 5">
    <name type="scientific">Bacillus spongiae</name>
    <dbReference type="NCBI Taxonomy" id="2683610"/>
    <lineage>
        <taxon>Bacteria</taxon>
        <taxon>Bacillati</taxon>
        <taxon>Bacillota</taxon>
        <taxon>Bacilli</taxon>
        <taxon>Bacillales</taxon>
        <taxon>Bacillaceae</taxon>
        <taxon>Bacillus</taxon>
    </lineage>
</organism>
<dbReference type="InterPro" id="IPR025370">
    <property type="entry name" value="SgrR_HTH_N"/>
</dbReference>
<dbReference type="InterPro" id="IPR039424">
    <property type="entry name" value="SBP_5"/>
</dbReference>
<dbReference type="PANTHER" id="PTHR30290">
    <property type="entry name" value="PERIPLASMIC BINDING COMPONENT OF ABC TRANSPORTER"/>
    <property type="match status" value="1"/>
</dbReference>
<comment type="caution">
    <text evidence="4">The sequence shown here is derived from an EMBL/GenBank/DDBJ whole genome shotgun (WGS) entry which is preliminary data.</text>
</comment>
<dbReference type="EMBL" id="JBBAXC010000013">
    <property type="protein sequence ID" value="MEI5908457.1"/>
    <property type="molecule type" value="Genomic_DNA"/>
</dbReference>
<dbReference type="Pfam" id="PF12793">
    <property type="entry name" value="SgrR_N"/>
    <property type="match status" value="1"/>
</dbReference>
<keyword evidence="5" id="KW-1185">Reference proteome</keyword>
<dbReference type="Proteomes" id="UP001312865">
    <property type="component" value="Unassembled WGS sequence"/>
</dbReference>
<proteinExistence type="predicted"/>
<reference evidence="4 5" key="1">
    <citation type="journal article" date="2018" name="J. Microbiol.">
        <title>Bacillus spongiae sp. nov., isolated from sponge of Jeju Island.</title>
        <authorList>
            <person name="Lee G.E."/>
            <person name="Im W.T."/>
            <person name="Park J.S."/>
        </authorList>
    </citation>
    <scope>NUCLEOTIDE SEQUENCE [LARGE SCALE GENOMIC DNA]</scope>
    <source>
        <strain evidence="4 5">135PIL107-10</strain>
    </source>
</reference>
<feature type="domain" description="Solute-binding protein family 5" evidence="2">
    <location>
        <begin position="180"/>
        <end position="320"/>
    </location>
</feature>
<evidence type="ECO:0000256" key="1">
    <source>
        <dbReference type="ARBA" id="ARBA00023125"/>
    </source>
</evidence>
<feature type="domain" description="Transcriptional regulator SgrR N-terminal HTH" evidence="3">
    <location>
        <begin position="17"/>
        <end position="87"/>
    </location>
</feature>
<gene>
    <name evidence="4" type="ORF">WAK64_15520</name>
</gene>
<evidence type="ECO:0000259" key="3">
    <source>
        <dbReference type="Pfam" id="PF12793"/>
    </source>
</evidence>
<dbReference type="Pfam" id="PF00496">
    <property type="entry name" value="SBP_bac_5"/>
    <property type="match status" value="1"/>
</dbReference>
<keyword evidence="1" id="KW-0238">DNA-binding</keyword>